<sequence length="203" mass="21225">MIAFSLSLDRGIEALLPAARPAPARLPARRAELATPAPPAPPARPSQPHAPAIVARPQRRPADKPPPGRDAPPSREQEEAAGRRADGLAVAPCREREQGSGDGEDGDGTPAASEVSADLGTQDELEGALLAALLAQGPDSGMFEVLLPGGDTLGVAVDVRPEAIDYLLTPASERLGEQLRGRQMELAGQLRQRIGRSVRVTVL</sequence>
<evidence type="ECO:0000256" key="1">
    <source>
        <dbReference type="SAM" id="MobiDB-lite"/>
    </source>
</evidence>
<evidence type="ECO:0000313" key="2">
    <source>
        <dbReference type="EMBL" id="WUR13063.1"/>
    </source>
</evidence>
<evidence type="ECO:0008006" key="4">
    <source>
        <dbReference type="Google" id="ProtNLM"/>
    </source>
</evidence>
<feature type="region of interest" description="Disordered" evidence="1">
    <location>
        <begin position="18"/>
        <end position="118"/>
    </location>
</feature>
<protein>
    <recommendedName>
        <fullName evidence="4">Flagellar hook-length control protein FliK</fullName>
    </recommendedName>
</protein>
<name>A0ABZ1ULX5_9BURK</name>
<organism evidence="2 3">
    <name type="scientific">[Empedobacter] haloabium</name>
    <dbReference type="NCBI Taxonomy" id="592317"/>
    <lineage>
        <taxon>Bacteria</taxon>
        <taxon>Pseudomonadati</taxon>
        <taxon>Pseudomonadota</taxon>
        <taxon>Betaproteobacteria</taxon>
        <taxon>Burkholderiales</taxon>
        <taxon>Oxalobacteraceae</taxon>
        <taxon>Telluria group</taxon>
        <taxon>Telluria group incertae sedis</taxon>
    </lineage>
</organism>
<feature type="compositionally biased region" description="Pro residues" evidence="1">
    <location>
        <begin position="36"/>
        <end position="45"/>
    </location>
</feature>
<keyword evidence="3" id="KW-1185">Reference proteome</keyword>
<dbReference type="Proteomes" id="UP000321323">
    <property type="component" value="Chromosome"/>
</dbReference>
<gene>
    <name evidence="2" type="ORF">E7V67_025800</name>
</gene>
<reference evidence="2 3" key="1">
    <citation type="journal article" date="2019" name="Int. J. Syst. Evol. Microbiol.">
        <title>The Draft Whole-Genome Sequence of the Antibiotic Producer Empedobacter haloabium ATCC 31962 Provides Indications for Its Taxonomic Reclassification.</title>
        <authorList>
            <person name="Miess H."/>
            <person name="Arlt P."/>
            <person name="Apel A.K."/>
            <person name="Weber T."/>
            <person name="Nieselt K."/>
            <person name="Hanssen F."/>
            <person name="Czemmel S."/>
            <person name="Nahnsen S."/>
            <person name="Gross H."/>
        </authorList>
    </citation>
    <scope>NUCLEOTIDE SEQUENCE [LARGE SCALE GENOMIC DNA]</scope>
    <source>
        <strain evidence="2 3">ATCC 31962</strain>
    </source>
</reference>
<feature type="compositionally biased region" description="Basic and acidic residues" evidence="1">
    <location>
        <begin position="60"/>
        <end position="86"/>
    </location>
</feature>
<dbReference type="EMBL" id="CP136508">
    <property type="protein sequence ID" value="WUR13063.1"/>
    <property type="molecule type" value="Genomic_DNA"/>
</dbReference>
<proteinExistence type="predicted"/>
<accession>A0ABZ1ULX5</accession>
<evidence type="ECO:0000313" key="3">
    <source>
        <dbReference type="Proteomes" id="UP000321323"/>
    </source>
</evidence>